<protein>
    <submittedName>
        <fullName evidence="4">LAQU0S04e02300g1_1</fullName>
    </submittedName>
</protein>
<dbReference type="InterPro" id="IPR051025">
    <property type="entry name" value="RhoGAP"/>
</dbReference>
<feature type="compositionally biased region" description="Polar residues" evidence="2">
    <location>
        <begin position="437"/>
        <end position="447"/>
    </location>
</feature>
<dbReference type="InterPro" id="IPR008936">
    <property type="entry name" value="Rho_GTPase_activation_prot"/>
</dbReference>
<evidence type="ECO:0000313" key="4">
    <source>
        <dbReference type="EMBL" id="CUS21853.1"/>
    </source>
</evidence>
<dbReference type="EMBL" id="LN890563">
    <property type="protein sequence ID" value="CUS21853.1"/>
    <property type="molecule type" value="Genomic_DNA"/>
</dbReference>
<feature type="region of interest" description="Disordered" evidence="2">
    <location>
        <begin position="351"/>
        <end position="524"/>
    </location>
</feature>
<dbReference type="PANTHER" id="PTHR15228">
    <property type="entry name" value="SPERMATHECAL PHYSIOLOGY VARIANT"/>
    <property type="match status" value="1"/>
</dbReference>
<feature type="compositionally biased region" description="Acidic residues" evidence="2">
    <location>
        <begin position="472"/>
        <end position="484"/>
    </location>
</feature>
<feature type="region of interest" description="Disordered" evidence="2">
    <location>
        <begin position="216"/>
        <end position="239"/>
    </location>
</feature>
<evidence type="ECO:0000256" key="2">
    <source>
        <dbReference type="SAM" id="MobiDB-lite"/>
    </source>
</evidence>
<feature type="compositionally biased region" description="Polar residues" evidence="2">
    <location>
        <begin position="485"/>
        <end position="502"/>
    </location>
</feature>
<feature type="domain" description="Rho-GAP" evidence="3">
    <location>
        <begin position="101"/>
        <end position="344"/>
    </location>
</feature>
<dbReference type="PROSITE" id="PS50238">
    <property type="entry name" value="RHOGAP"/>
    <property type="match status" value="1"/>
</dbReference>
<dbReference type="GO" id="GO:0005938">
    <property type="term" value="C:cell cortex"/>
    <property type="evidence" value="ECO:0007669"/>
    <property type="project" value="TreeGrafter"/>
</dbReference>
<proteinExistence type="predicted"/>
<name>A0A0P1KQI2_9SACH</name>
<accession>A0A0P1KQI2</accession>
<dbReference type="Pfam" id="PF00620">
    <property type="entry name" value="RhoGAP"/>
    <property type="match status" value="2"/>
</dbReference>
<evidence type="ECO:0000256" key="1">
    <source>
        <dbReference type="ARBA" id="ARBA00022468"/>
    </source>
</evidence>
<dbReference type="SUPFAM" id="SSF48350">
    <property type="entry name" value="GTPase activation domain, GAP"/>
    <property type="match status" value="1"/>
</dbReference>
<feature type="region of interest" description="Disordered" evidence="2">
    <location>
        <begin position="536"/>
        <end position="587"/>
    </location>
</feature>
<feature type="compositionally biased region" description="Polar residues" evidence="2">
    <location>
        <begin position="573"/>
        <end position="587"/>
    </location>
</feature>
<dbReference type="AlphaFoldDB" id="A0A0P1KQI2"/>
<feature type="compositionally biased region" description="Polar residues" evidence="2">
    <location>
        <begin position="536"/>
        <end position="554"/>
    </location>
</feature>
<dbReference type="GO" id="GO:0007165">
    <property type="term" value="P:signal transduction"/>
    <property type="evidence" value="ECO:0007669"/>
    <property type="project" value="InterPro"/>
</dbReference>
<feature type="compositionally biased region" description="Low complexity" evidence="2">
    <location>
        <begin position="511"/>
        <end position="522"/>
    </location>
</feature>
<dbReference type="PANTHER" id="PTHR15228:SF25">
    <property type="entry name" value="F-BAR DOMAIN-CONTAINING PROTEIN"/>
    <property type="match status" value="1"/>
</dbReference>
<dbReference type="SMART" id="SM00324">
    <property type="entry name" value="RhoGAP"/>
    <property type="match status" value="1"/>
</dbReference>
<feature type="compositionally biased region" description="Basic and acidic residues" evidence="2">
    <location>
        <begin position="219"/>
        <end position="235"/>
    </location>
</feature>
<feature type="compositionally biased region" description="Polar residues" evidence="2">
    <location>
        <begin position="400"/>
        <end position="416"/>
    </location>
</feature>
<dbReference type="GO" id="GO:0060237">
    <property type="term" value="P:regulation of fungal-type cell wall organization"/>
    <property type="evidence" value="ECO:0007669"/>
    <property type="project" value="TreeGrafter"/>
</dbReference>
<dbReference type="Proteomes" id="UP000236544">
    <property type="component" value="Unassembled WGS sequence"/>
</dbReference>
<keyword evidence="1" id="KW-0343">GTPase activation</keyword>
<dbReference type="Gene3D" id="1.10.555.10">
    <property type="entry name" value="Rho GTPase activation protein"/>
    <property type="match status" value="1"/>
</dbReference>
<evidence type="ECO:0000313" key="5">
    <source>
        <dbReference type="Proteomes" id="UP000236544"/>
    </source>
</evidence>
<gene>
    <name evidence="4" type="ORF">LAQU0_S04e02300g</name>
</gene>
<keyword evidence="5" id="KW-1185">Reference proteome</keyword>
<dbReference type="InterPro" id="IPR000198">
    <property type="entry name" value="RhoGAP_dom"/>
</dbReference>
<organism evidence="4 5">
    <name type="scientific">Lachancea quebecensis</name>
    <dbReference type="NCBI Taxonomy" id="1654605"/>
    <lineage>
        <taxon>Eukaryota</taxon>
        <taxon>Fungi</taxon>
        <taxon>Dikarya</taxon>
        <taxon>Ascomycota</taxon>
        <taxon>Saccharomycotina</taxon>
        <taxon>Saccharomycetes</taxon>
        <taxon>Saccharomycetales</taxon>
        <taxon>Saccharomycetaceae</taxon>
        <taxon>Lachancea</taxon>
    </lineage>
</organism>
<feature type="region of interest" description="Disordered" evidence="2">
    <location>
        <begin position="27"/>
        <end position="72"/>
    </location>
</feature>
<dbReference type="OrthoDB" id="3196451at2759"/>
<dbReference type="GO" id="GO:0005096">
    <property type="term" value="F:GTPase activator activity"/>
    <property type="evidence" value="ECO:0007669"/>
    <property type="project" value="UniProtKB-KW"/>
</dbReference>
<reference evidence="5" key="1">
    <citation type="submission" date="2015-10" db="EMBL/GenBank/DDBJ databases">
        <authorList>
            <person name="Devillers H."/>
        </authorList>
    </citation>
    <scope>NUCLEOTIDE SEQUENCE [LARGE SCALE GENOMIC DNA]</scope>
</reference>
<evidence type="ECO:0000259" key="3">
    <source>
        <dbReference type="PROSITE" id="PS50238"/>
    </source>
</evidence>
<sequence>MDLQAPGLSPTKNHLSLWWKQIRNNPKSMSSDSLPVSEITPSRPALMPHSRSFNHSRRPASPPNDPNSEEYRSYRDSFLSSQHQFMGQVFGVPLSESLKVASAEVIVQSELVSFGRIPILVAKCGAYLKSQGLKTSGIFRIAGNSKRVKELQYTFSSPPSYGTKLNDWDGYTVHDAASVLRRYLNNLEEPLVPLSLYEQFRMPLQSRPRILKHLANASQREKNDLSDQEKPKRQEVDEEEAQRLKMKAVRHKKRLTRDIKAALKEYETLFSSLSGDARQLLIYLLDLLSLFAQQSDANLMTARNLAAIFQPSIMSHPQHDMDPKQYELSRYVVEFLIEYSYKLLPHLLKNSQSARETTKETPKLKPPTYETDKGVSLPQTIVSPDPGTPNEEEAILLSPVTPTSPRHNLESQSHLTPPSPSFLEKQNHIPRGRPHSKSMSYTLNPSDVISGRRNSRFPWLNRALSNDTGDTGTEEDCEEEEEENINSPSSIHSGSVPKQSFLSLPKPRIRSMSGNSTTSGGMRPLSQIMNQSVEELTSSLGIRRNSGTECSQPGTDDEAEHHSRSRSARRNSWFQRLRSQSRSATRT</sequence>